<evidence type="ECO:0000313" key="2">
    <source>
        <dbReference type="Proteomes" id="UP001304813"/>
    </source>
</evidence>
<accession>A0AA86MC24</accession>
<reference evidence="1 2" key="1">
    <citation type="submission" date="2023-09" db="EMBL/GenBank/DDBJ databases">
        <title>Analysis of phage genome (vB_Yru_GN1) of the bacterium (Yersinia ruckeri).</title>
        <authorList>
            <person name="Ganjoor M.S."/>
            <person name="Bouzari M."/>
            <person name="Soleimani-Delfan A."/>
        </authorList>
    </citation>
    <scope>NUCLEOTIDE SEQUENCE [LARGE SCALE GENOMIC DNA]</scope>
    <source>
        <strain evidence="2">vB_Yru_GN1</strain>
    </source>
</reference>
<dbReference type="EMBL" id="LC779065">
    <property type="protein sequence ID" value="BES79824.1"/>
    <property type="molecule type" value="Genomic_DNA"/>
</dbReference>
<name>A0AA86MC24_9CAUD</name>
<protein>
    <submittedName>
        <fullName evidence="1">Uncharacterized protein</fullName>
    </submittedName>
</protein>
<dbReference type="Proteomes" id="UP001304813">
    <property type="component" value="Segment"/>
</dbReference>
<organism evidence="1 2">
    <name type="scientific">Yersinia phage vB_Yru_GN1</name>
    <dbReference type="NCBI Taxonomy" id="3074381"/>
    <lineage>
        <taxon>Viruses</taxon>
        <taxon>Duplodnaviria</taxon>
        <taxon>Heunggongvirae</taxon>
        <taxon>Uroviricota</taxon>
        <taxon>Caudoviricetes</taxon>
        <taxon>Caudoviricetes incertae sedis</taxon>
        <taxon>Sepahanvirus</taxon>
        <taxon>Sepahanvirus vB-Yru-GN1</taxon>
    </lineage>
</organism>
<proteinExistence type="predicted"/>
<sequence length="165" mass="18442">MNIKESVQKPTCEGFLKVERILKDGTVQQLGEEQNLVVNMAANILRDLMFGDDQERIIKMHFGDMNLGPTDDTQNVAAPNLTDTALINKLYEKNVDKSSITRDGHPAIAYSVVLETDEFNGSGSQLITEYALATSTDRIFSRKTRAAVYKDSESSLKFTWTLVFS</sequence>
<evidence type="ECO:0000313" key="1">
    <source>
        <dbReference type="EMBL" id="BES79824.1"/>
    </source>
</evidence>
<keyword evidence="2" id="KW-1185">Reference proteome</keyword>